<feature type="compositionally biased region" description="Basic and acidic residues" evidence="1">
    <location>
        <begin position="115"/>
        <end position="130"/>
    </location>
</feature>
<reference evidence="2 4" key="1">
    <citation type="journal article" date="2020" name="Appl. Microbiol. Biotechnol.">
        <title>Targeted gene deletion in Brettanomyces bruxellensis with an expression-free CRISPR-Cas9 system.</title>
        <authorList>
            <person name="Varela C."/>
            <person name="Bartel C."/>
            <person name="Onetto C."/>
            <person name="Borneman A."/>
        </authorList>
    </citation>
    <scope>NUCLEOTIDE SEQUENCE [LARGE SCALE GENOMIC DNA]</scope>
    <source>
        <strain evidence="2 4">AWRI1613</strain>
    </source>
</reference>
<dbReference type="Proteomes" id="UP000568158">
    <property type="component" value="Unassembled WGS sequence"/>
</dbReference>
<evidence type="ECO:0000256" key="1">
    <source>
        <dbReference type="SAM" id="MobiDB-lite"/>
    </source>
</evidence>
<gene>
    <name evidence="3" type="ORF">BRETT_004926</name>
    <name evidence="2" type="ORF">HII12_002083</name>
</gene>
<dbReference type="EMBL" id="JABCYN010000022">
    <property type="protein sequence ID" value="KAF6013367.1"/>
    <property type="molecule type" value="Genomic_DNA"/>
</dbReference>
<organism evidence="2 4">
    <name type="scientific">Dekkera bruxellensis</name>
    <name type="common">Brettanomyces custersii</name>
    <dbReference type="NCBI Taxonomy" id="5007"/>
    <lineage>
        <taxon>Eukaryota</taxon>
        <taxon>Fungi</taxon>
        <taxon>Dikarya</taxon>
        <taxon>Ascomycota</taxon>
        <taxon>Saccharomycotina</taxon>
        <taxon>Pichiomycetes</taxon>
        <taxon>Pichiales</taxon>
        <taxon>Pichiaceae</taxon>
        <taxon>Brettanomyces</taxon>
    </lineage>
</organism>
<sequence length="254" mass="27770">MPTKLVRTDSASTFSTFNSAAFADAQSHVSENSSINSGGSFIPPAADQQNEFGENGQAIEGAGGDIEDNELTPQATITETNEEEKIDKTNTEADVTNEALSTKPLDTKPLNAKPEQSKQEVNDVEAKADVVEAGNPVKAKIPADDDTSDVAKVADDIPKAENGKEQKESANEEKTQMTQPEPQKDPETALVDKQDPDKKSGQEEGYHREHSECHEYIFGHCFTDYLDQSDYSLSCCWSAFMSSMCGIFYTNKKR</sequence>
<dbReference type="OrthoDB" id="10290680at2759"/>
<dbReference type="RefSeq" id="XP_041136765.1">
    <property type="nucleotide sequence ID" value="XM_041283413.1"/>
</dbReference>
<reference evidence="3" key="3">
    <citation type="journal article" name="BMC Genomics">
        <title>New genome assemblies reveal patterns of domestication and adaptation across Brettanomyces (Dekkera) species.</title>
        <authorList>
            <person name="Roach M.J."/>
            <person name="Borneman A.R."/>
        </authorList>
    </citation>
    <scope>NUCLEOTIDE SEQUENCE</scope>
    <source>
        <strain evidence="3">UCD 2041</strain>
    </source>
</reference>
<protein>
    <submittedName>
        <fullName evidence="2">Uncharacterized protein</fullName>
    </submittedName>
</protein>
<feature type="compositionally biased region" description="Polar residues" evidence="1">
    <location>
        <begin position="27"/>
        <end position="39"/>
    </location>
</feature>
<proteinExistence type="predicted"/>
<dbReference type="AlphaFoldDB" id="A0A8H6BKR4"/>
<evidence type="ECO:0000313" key="3">
    <source>
        <dbReference type="EMBL" id="QOU20272.1"/>
    </source>
</evidence>
<feature type="compositionally biased region" description="Basic and acidic residues" evidence="1">
    <location>
        <begin position="152"/>
        <end position="175"/>
    </location>
</feature>
<dbReference type="Proteomes" id="UP000663131">
    <property type="component" value="Chromosome 7"/>
</dbReference>
<evidence type="ECO:0000313" key="2">
    <source>
        <dbReference type="EMBL" id="KAF6013367.1"/>
    </source>
</evidence>
<feature type="region of interest" description="Disordered" evidence="1">
    <location>
        <begin position="25"/>
        <end position="209"/>
    </location>
</feature>
<dbReference type="KEGG" id="bbrx:BRETT_004926"/>
<name>A0A8H6BKR4_DEKBR</name>
<reference evidence="3" key="2">
    <citation type="submission" date="2020-10" db="EMBL/GenBank/DDBJ databases">
        <authorList>
            <person name="Palmer J.M."/>
        </authorList>
    </citation>
    <scope>NUCLEOTIDE SEQUENCE</scope>
    <source>
        <strain evidence="3">UCD 2041</strain>
    </source>
</reference>
<feature type="compositionally biased region" description="Basic and acidic residues" evidence="1">
    <location>
        <begin position="182"/>
        <end position="209"/>
    </location>
</feature>
<dbReference type="GeneID" id="64576849"/>
<dbReference type="EMBL" id="CP063135">
    <property type="protein sequence ID" value="QOU20272.1"/>
    <property type="molecule type" value="Genomic_DNA"/>
</dbReference>
<evidence type="ECO:0000313" key="4">
    <source>
        <dbReference type="Proteomes" id="UP000568158"/>
    </source>
</evidence>
<accession>A0A8H6BKR4</accession>